<gene>
    <name evidence="2" type="ORF">SAMN05421842_104100</name>
</gene>
<dbReference type="OrthoDB" id="370976at2"/>
<sequence length="158" mass="17927">MTRSIKEFLRRDLVINNLEAKSTEDVFKKISPILLEAGFVEDSFFNGLVDRENKFPTGLLLGKYNVAIPHTDAIHVKKPAIAIATLKNPVKFNCMDGNGEVDVNIVFTMALNEPHSQILMLQQLMYLIQNESVLENMLKAKDSDEVYDIVSNFNYDCE</sequence>
<proteinExistence type="predicted"/>
<dbReference type="RefSeq" id="WP_090089133.1">
    <property type="nucleotide sequence ID" value="NZ_FOMG01000004.1"/>
</dbReference>
<feature type="domain" description="PTS EIIA type-2" evidence="1">
    <location>
        <begin position="7"/>
        <end position="153"/>
    </location>
</feature>
<evidence type="ECO:0000313" key="2">
    <source>
        <dbReference type="EMBL" id="SFC49954.1"/>
    </source>
</evidence>
<name>A0A1I1JN33_9CLOT</name>
<dbReference type="PANTHER" id="PTHR47738">
    <property type="entry name" value="PTS SYSTEM FRUCTOSE-LIKE EIIA COMPONENT-RELATED"/>
    <property type="match status" value="1"/>
</dbReference>
<dbReference type="PROSITE" id="PS51094">
    <property type="entry name" value="PTS_EIIA_TYPE_2"/>
    <property type="match status" value="1"/>
</dbReference>
<dbReference type="CDD" id="cd00211">
    <property type="entry name" value="PTS_IIA_fru"/>
    <property type="match status" value="1"/>
</dbReference>
<organism evidence="2 3">
    <name type="scientific">Clostridium uliginosum</name>
    <dbReference type="NCBI Taxonomy" id="119641"/>
    <lineage>
        <taxon>Bacteria</taxon>
        <taxon>Bacillati</taxon>
        <taxon>Bacillota</taxon>
        <taxon>Clostridia</taxon>
        <taxon>Eubacteriales</taxon>
        <taxon>Clostridiaceae</taxon>
        <taxon>Clostridium</taxon>
    </lineage>
</organism>
<dbReference type="AlphaFoldDB" id="A0A1I1JN33"/>
<dbReference type="InterPro" id="IPR051541">
    <property type="entry name" value="PTS_SugarTrans_NitroReg"/>
</dbReference>
<dbReference type="Proteomes" id="UP000199263">
    <property type="component" value="Unassembled WGS sequence"/>
</dbReference>
<accession>A0A1I1JN33</accession>
<dbReference type="EMBL" id="FOMG01000004">
    <property type="protein sequence ID" value="SFC49954.1"/>
    <property type="molecule type" value="Genomic_DNA"/>
</dbReference>
<dbReference type="Gene3D" id="3.40.930.10">
    <property type="entry name" value="Mannitol-specific EII, Chain A"/>
    <property type="match status" value="1"/>
</dbReference>
<dbReference type="InterPro" id="IPR016152">
    <property type="entry name" value="PTrfase/Anion_transptr"/>
</dbReference>
<dbReference type="SUPFAM" id="SSF55804">
    <property type="entry name" value="Phoshotransferase/anion transport protein"/>
    <property type="match status" value="1"/>
</dbReference>
<dbReference type="STRING" id="119641.SAMN05421842_104100"/>
<protein>
    <submittedName>
        <fullName evidence="2">PTS system, galactitol-specific IIA component</fullName>
    </submittedName>
</protein>
<evidence type="ECO:0000259" key="1">
    <source>
        <dbReference type="PROSITE" id="PS51094"/>
    </source>
</evidence>
<dbReference type="PANTHER" id="PTHR47738:SF3">
    <property type="entry name" value="PHOSPHOTRANSFERASE SYSTEM MANNITOL_FRUCTOSE-SPECIFIC IIA DOMAIN CONTAINING PROTEIN"/>
    <property type="match status" value="1"/>
</dbReference>
<keyword evidence="3" id="KW-1185">Reference proteome</keyword>
<evidence type="ECO:0000313" key="3">
    <source>
        <dbReference type="Proteomes" id="UP000199263"/>
    </source>
</evidence>
<dbReference type="Pfam" id="PF00359">
    <property type="entry name" value="PTS_EIIA_2"/>
    <property type="match status" value="1"/>
</dbReference>
<dbReference type="InterPro" id="IPR002178">
    <property type="entry name" value="PTS_EIIA_type-2_dom"/>
</dbReference>
<reference evidence="2 3" key="1">
    <citation type="submission" date="2016-10" db="EMBL/GenBank/DDBJ databases">
        <authorList>
            <person name="de Groot N.N."/>
        </authorList>
    </citation>
    <scope>NUCLEOTIDE SEQUENCE [LARGE SCALE GENOMIC DNA]</scope>
    <source>
        <strain evidence="2 3">DSM 12992</strain>
    </source>
</reference>